<dbReference type="NCBIfam" id="TIGR02243">
    <property type="entry name" value="putative baseplate assembly protein"/>
    <property type="match status" value="1"/>
</dbReference>
<dbReference type="Proteomes" id="UP000813215">
    <property type="component" value="Unassembled WGS sequence"/>
</dbReference>
<sequence>MKVPEIDKRNYDDIVARTQTLVKAFTSEVKPTFEALKGRTLNQDITNPETGKIIPAGTYINDDLAEQISEIKALKLVKVKSWQASENNDAGSALIHIFARMAQLAIARLNKVPEKNFLAFLDLIGIQIQPPQPARVPLTFHLATGSPLDAFVPAQTQAIAPPTETKPEEIVFETDGDLVVTPSQLTAVFVRNPLRDRYGDYTEAAQGLSDQIFPAFSGDRPIIHSFYVANNELFLLPNEKTITLTIHSPDAEQLAQLPISWYYWDSNNLIQDLIVTSSLVENNQWQILITNFPVLTEQTINGVKSAWLEARLKTDLLPNSQLPKINYISVQVNIQDSDLAPDLGFTNFLALDLSKDFYPFGTQPVFNDTLYLASQTAFAKPGAKVTLNVKLSEPPPLPINPTTDLEIAWEVGNGRVWELVGKSVPHSSGSNSGLIDTTQAFTKSGKIEFTLPSEVGLETVNGQSNYWIRARIIKGNYGTGTALTQTFTLATLSENSQDTDPNERKIIKLTSVRGFLPGDRIQIASGGNNQEDGEIESINLAESKFTLRAALTQDHPIGTSVILWSNSVLGPPSIASLTLSYDYEQSASVSACQTYNDYTYIDRTAVATQLDSCYFQPFTPTTDTQPNLYLGFDKPFSNRSVTLYVGLETLLYQAEISFKNQNLTQELAPINWEYFGSSGWISLQVQDETHAFTQRGLITFTDLQDIQPRTEFGRNLYWLRAYPKDDKHQNLPPVRHLRLNTTWATQVITIENEILGSSNSQQNQVFRTTKTPVLDKQHLEVFEPQIPSPKERDKIIELEGKDAIAPILGFAGELEGVWVRWHQVPNFNASDTWDRHYILDHLTGEVRFGDDQRGMIPPQGRNNIRMTYRTGGGENGNCPAKTIVQLKSAVPYIDSVTNYEAAGGGADAETLNAVKERGPKTLRHRGRAVTAQDFEDLAKEASPAVAKAKAITPAQKNGVGLVELIIVPRSQQPQPIPSLNLLENVANYIRDRCAPTLDLQTYGPDWVAISVKAEVIPVSLAMLINLEASIVNALQDFLHPLTGGWEKQGWPFGRTPHKSDFYRLLESIDGVDCVRAMSVEESQQSISARCLVFSGNHIINVTAPSPEEA</sequence>
<evidence type="ECO:0000313" key="1">
    <source>
        <dbReference type="EMBL" id="MBW4434464.1"/>
    </source>
</evidence>
<dbReference type="InterPro" id="IPR011749">
    <property type="entry name" value="CHP02243"/>
</dbReference>
<protein>
    <submittedName>
        <fullName evidence="1">Baseplate assembly protein</fullName>
    </submittedName>
</protein>
<proteinExistence type="predicted"/>
<dbReference type="AlphaFoldDB" id="A0A9E3HBC1"/>
<accession>A0A9E3HBC1</accession>
<comment type="caution">
    <text evidence="1">The sequence shown here is derived from an EMBL/GenBank/DDBJ whole genome shotgun (WGS) entry which is preliminary data.</text>
</comment>
<gene>
    <name evidence="1" type="ORF">KME28_22795</name>
</gene>
<organism evidence="1 2">
    <name type="scientific">Pelatocladus maniniholoensis HA4357-MV3</name>
    <dbReference type="NCBI Taxonomy" id="1117104"/>
    <lineage>
        <taxon>Bacteria</taxon>
        <taxon>Bacillati</taxon>
        <taxon>Cyanobacteriota</taxon>
        <taxon>Cyanophyceae</taxon>
        <taxon>Nostocales</taxon>
        <taxon>Nostocaceae</taxon>
        <taxon>Pelatocladus</taxon>
    </lineage>
</organism>
<reference evidence="1" key="1">
    <citation type="submission" date="2021-05" db="EMBL/GenBank/DDBJ databases">
        <authorList>
            <person name="Pietrasiak N."/>
            <person name="Ward R."/>
            <person name="Stajich J.E."/>
            <person name="Kurbessoian T."/>
        </authorList>
    </citation>
    <scope>NUCLEOTIDE SEQUENCE</scope>
    <source>
        <strain evidence="1">HA4357-MV3</strain>
    </source>
</reference>
<reference evidence="1" key="2">
    <citation type="journal article" date="2022" name="Microbiol. Resour. Announc.">
        <title>Metagenome Sequencing to Explore Phylogenomics of Terrestrial Cyanobacteria.</title>
        <authorList>
            <person name="Ward R.D."/>
            <person name="Stajich J.E."/>
            <person name="Johansen J.R."/>
            <person name="Huntemann M."/>
            <person name="Clum A."/>
            <person name="Foster B."/>
            <person name="Foster B."/>
            <person name="Roux S."/>
            <person name="Palaniappan K."/>
            <person name="Varghese N."/>
            <person name="Mukherjee S."/>
            <person name="Reddy T.B.K."/>
            <person name="Daum C."/>
            <person name="Copeland A."/>
            <person name="Chen I.A."/>
            <person name="Ivanova N.N."/>
            <person name="Kyrpides N.C."/>
            <person name="Shapiro N."/>
            <person name="Eloe-Fadrosh E.A."/>
            <person name="Pietrasiak N."/>
        </authorList>
    </citation>
    <scope>NUCLEOTIDE SEQUENCE</scope>
    <source>
        <strain evidence="1">HA4357-MV3</strain>
    </source>
</reference>
<evidence type="ECO:0000313" key="2">
    <source>
        <dbReference type="Proteomes" id="UP000813215"/>
    </source>
</evidence>
<name>A0A9E3HBC1_9NOST</name>
<dbReference type="EMBL" id="JAHHHW010000131">
    <property type="protein sequence ID" value="MBW4434464.1"/>
    <property type="molecule type" value="Genomic_DNA"/>
</dbReference>